<evidence type="ECO:0000256" key="1">
    <source>
        <dbReference type="SAM" id="MobiDB-lite"/>
    </source>
</evidence>
<evidence type="ECO:0000313" key="4">
    <source>
        <dbReference type="Proteomes" id="UP001327560"/>
    </source>
</evidence>
<sequence length="1205" mass="136017">MGRPQLLLRLLVLLPVILSSFSFSYPSEALTDLGGESSSGRSSDSTLEWAILTKRNFSSQIRLHRKILLMVTVPWSGEARSLMKEVAHLVANREELDFLKLMVIYKSSEKMLADVLGATEEITLFYYHNSMPHRYHGRRRAENIISSVNYFLSLKPEEVPLKSLNTLKDVENFFQSTDKAVLLLEFCGWSAELLRRKNNGNYETPMSSYNNSENVGITGQSIPGDLVEDFHMEHNEGMEDGLTCGVENGLGSPAWPEYTLANHSAPEQAENGGADSRMSCTYEEFKQFESFFTNFTSIVREYFLPPERQKYGLISENSLSSFLGNTSPNKWLVMLHFSGCSNCTMIVQEVDDLRNILQSHQSLVVEFDADGHDLEPAFPANRPSIVLFIDRSSDSLKVREDSKLSLEVLRNFASQNQLSYQTAKKGDSRNTGSSSEETFSRAWSRSIPGSSVHHTGKVSQTPTIVKIQDNMAFMIVNEGESISLKNTALEDQGNHVYDILARLLQRENRALSTEETRISQVAKKAGFGLLSNDFEVQIVEPLKLQNENDPLSLIDMSTITVLNDPKMLTESYGDASSNELLATAENTIANEETQPDANLLGAQETLLYTQDDNAKLTAVSAEELKTGKWDSKETMYNEENGTFEQGEMVAHLEDFSNPEENLQEEEANKTDCTSSITFSSELKSDFAQSFSVLSAKDDIASIRTSINLKKTDEVGYQHHVFLGSFFFVDGNYQLLQMLTGGSRIPSLVILDPVQQQHFIHPEEMDISYSSVVGFVDRFLNGSLTPYQRSALSPRTDRAMPKPPFVNLDFHEADFIPQVASSTFCEQVMGFRQCEISSKVPSFNSQDCESAWKIDVLVLFSNSWCGFCQRMELVMREVHHTFKNFMNLSLSQSKNADPMQIKVEKEDFLLNKFPSIFLMDCTFNDCGFILKPLGKEENYPVLLLFPAENKNVVMYQGDISVVSIMEFLESHGSNSPYLNKHKGLLWTHSRKKSRDERKAYSSHFQVHEKAYSDDENQNEFTVDEAISPDNKISLESSRPAASHDKHRHVAVGSIVVATDKLLNAVPFDNSTVLIVAADHNRGFQGLIINKRISWDIFKEIGSDLLPLKQAPIFYGGPVRLQNLPLLSLVRKAKTGYTKIANDVYFGNPVATRKVIEEIKSREESSDDYWFFLGFSSWGYNQLFNEFAEGAWQLSRHLIEHLDWPKN</sequence>
<dbReference type="PANTHER" id="PTHR31984:SF12">
    <property type="entry name" value="THIOREDOXIN DOMAIN-CONTAINING PROTEIN"/>
    <property type="match status" value="1"/>
</dbReference>
<keyword evidence="2" id="KW-0732">Signal</keyword>
<dbReference type="AlphaFoldDB" id="A0AAQ3Q506"/>
<protein>
    <recommendedName>
        <fullName evidence="5">Thioredoxin domain-containing protein</fullName>
    </recommendedName>
</protein>
<dbReference type="SUPFAM" id="SSF52833">
    <property type="entry name" value="Thioredoxin-like"/>
    <property type="match status" value="2"/>
</dbReference>
<feature type="chain" id="PRO_5042820067" description="Thioredoxin domain-containing protein" evidence="2">
    <location>
        <begin position="23"/>
        <end position="1205"/>
    </location>
</feature>
<proteinExistence type="predicted"/>
<dbReference type="EMBL" id="CP136891">
    <property type="protein sequence ID" value="WOK98880.1"/>
    <property type="molecule type" value="Genomic_DNA"/>
</dbReference>
<dbReference type="InterPro" id="IPR036249">
    <property type="entry name" value="Thioredoxin-like_sf"/>
</dbReference>
<feature type="signal peptide" evidence="2">
    <location>
        <begin position="1"/>
        <end position="22"/>
    </location>
</feature>
<accession>A0AAQ3Q506</accession>
<keyword evidence="4" id="KW-1185">Reference proteome</keyword>
<evidence type="ECO:0000256" key="2">
    <source>
        <dbReference type="SAM" id="SignalP"/>
    </source>
</evidence>
<feature type="region of interest" description="Disordered" evidence="1">
    <location>
        <begin position="420"/>
        <end position="459"/>
    </location>
</feature>
<dbReference type="Gene3D" id="3.40.1740.10">
    <property type="entry name" value="VC0467-like"/>
    <property type="match status" value="1"/>
</dbReference>
<dbReference type="PANTHER" id="PTHR31984">
    <property type="entry name" value="TRANSPORTER, PUTATIVE (DUF179)-RELATED"/>
    <property type="match status" value="1"/>
</dbReference>
<dbReference type="InterPro" id="IPR003774">
    <property type="entry name" value="AlgH-like"/>
</dbReference>
<feature type="compositionally biased region" description="Polar residues" evidence="1">
    <location>
        <begin position="429"/>
        <end position="459"/>
    </location>
</feature>
<dbReference type="Gene3D" id="3.40.30.10">
    <property type="entry name" value="Glutaredoxin"/>
    <property type="match status" value="3"/>
</dbReference>
<evidence type="ECO:0008006" key="5">
    <source>
        <dbReference type="Google" id="ProtNLM"/>
    </source>
</evidence>
<evidence type="ECO:0000313" key="3">
    <source>
        <dbReference type="EMBL" id="WOK98880.1"/>
    </source>
</evidence>
<gene>
    <name evidence="3" type="ORF">Cni_G07592</name>
</gene>
<dbReference type="SUPFAM" id="SSF143456">
    <property type="entry name" value="VC0467-like"/>
    <property type="match status" value="1"/>
</dbReference>
<dbReference type="Pfam" id="PF02622">
    <property type="entry name" value="DUF179"/>
    <property type="match status" value="1"/>
</dbReference>
<organism evidence="3 4">
    <name type="scientific">Canna indica</name>
    <name type="common">Indian-shot</name>
    <dbReference type="NCBI Taxonomy" id="4628"/>
    <lineage>
        <taxon>Eukaryota</taxon>
        <taxon>Viridiplantae</taxon>
        <taxon>Streptophyta</taxon>
        <taxon>Embryophyta</taxon>
        <taxon>Tracheophyta</taxon>
        <taxon>Spermatophyta</taxon>
        <taxon>Magnoliopsida</taxon>
        <taxon>Liliopsida</taxon>
        <taxon>Zingiberales</taxon>
        <taxon>Cannaceae</taxon>
        <taxon>Canna</taxon>
    </lineage>
</organism>
<name>A0AAQ3Q506_9LILI</name>
<dbReference type="Proteomes" id="UP001327560">
    <property type="component" value="Chromosome 2"/>
</dbReference>
<reference evidence="3 4" key="1">
    <citation type="submission" date="2023-10" db="EMBL/GenBank/DDBJ databases">
        <title>Chromosome-scale genome assembly provides insights into flower coloration mechanisms of Canna indica.</title>
        <authorList>
            <person name="Li C."/>
        </authorList>
    </citation>
    <scope>NUCLEOTIDE SEQUENCE [LARGE SCALE GENOMIC DNA]</scope>
    <source>
        <tissue evidence="3">Flower</tissue>
    </source>
</reference>